<dbReference type="Gene3D" id="1.10.10.10">
    <property type="entry name" value="Winged helix-like DNA-binding domain superfamily/Winged helix DNA-binding domain"/>
    <property type="match status" value="1"/>
</dbReference>
<accession>A0A9E7R281</accession>
<dbReference type="InterPro" id="IPR011991">
    <property type="entry name" value="ArsR-like_HTH"/>
</dbReference>
<proteinExistence type="predicted"/>
<dbReference type="InterPro" id="IPR036388">
    <property type="entry name" value="WH-like_DNA-bd_sf"/>
</dbReference>
<evidence type="ECO:0000259" key="1">
    <source>
        <dbReference type="Pfam" id="PF08350"/>
    </source>
</evidence>
<dbReference type="CDD" id="cd00090">
    <property type="entry name" value="HTH_ARSR"/>
    <property type="match status" value="1"/>
</dbReference>
<protein>
    <recommendedName>
        <fullName evidence="5">MarR family transcriptional regulator</fullName>
    </recommendedName>
</protein>
<dbReference type="Pfam" id="PF08350">
    <property type="entry name" value="FilR1_middle"/>
    <property type="match status" value="1"/>
</dbReference>
<gene>
    <name evidence="3" type="ORF">N0B31_20115</name>
</gene>
<organism evidence="3 4">
    <name type="scientific">Salinirubellus salinus</name>
    <dbReference type="NCBI Taxonomy" id="1364945"/>
    <lineage>
        <taxon>Archaea</taxon>
        <taxon>Methanobacteriati</taxon>
        <taxon>Methanobacteriota</taxon>
        <taxon>Stenosarchaea group</taxon>
        <taxon>Halobacteria</taxon>
        <taxon>Halobacteriales</taxon>
        <taxon>Natronomonadaceae</taxon>
        <taxon>Salinirubellus</taxon>
    </lineage>
</organism>
<evidence type="ECO:0000313" key="3">
    <source>
        <dbReference type="EMBL" id="UWM54411.1"/>
    </source>
</evidence>
<feature type="domain" description="Methanogenesis regulatory protein FilR1 middle" evidence="1">
    <location>
        <begin position="124"/>
        <end position="251"/>
    </location>
</feature>
<dbReference type="KEGG" id="ssai:N0B31_20115"/>
<sequence length="264" mass="28924">MDVAGPDDGGLPLAGIKRGDALTALRDGPMDRAALMERLDVSRTTIHRIVRALEARDIVEQRGNEFELTTFGQTVADEVAAYRRRVRAAGHLKPFLETTPDLPVELDVGLFQRAQVTETEPTNPYGPVARFMELLVDSETLYGFDTTTIAPIYVDEIRDEILGGMETDVVYLPSVVEDIVDTYAAEIAAAVESGHLTLSTHEDLPFGLAVFDDRVGLGGYDPETGMLRAFVDTADPGAREWALDLYERYREAATPMELSSGTSD</sequence>
<dbReference type="InterPro" id="IPR057527">
    <property type="entry name" value="HVO_A0261-like_N"/>
</dbReference>
<dbReference type="Pfam" id="PF25213">
    <property type="entry name" value="HVO_A0261_N"/>
    <property type="match status" value="1"/>
</dbReference>
<name>A0A9E7R281_9EURY</name>
<dbReference type="AlphaFoldDB" id="A0A9E7R281"/>
<dbReference type="EMBL" id="CP104003">
    <property type="protein sequence ID" value="UWM54411.1"/>
    <property type="molecule type" value="Genomic_DNA"/>
</dbReference>
<dbReference type="Proteomes" id="UP001057580">
    <property type="component" value="Chromosome"/>
</dbReference>
<evidence type="ECO:0008006" key="5">
    <source>
        <dbReference type="Google" id="ProtNLM"/>
    </source>
</evidence>
<dbReference type="InterPro" id="IPR036390">
    <property type="entry name" value="WH_DNA-bd_sf"/>
</dbReference>
<dbReference type="InterPro" id="IPR013561">
    <property type="entry name" value="FilR1_middle_dom"/>
</dbReference>
<evidence type="ECO:0000313" key="4">
    <source>
        <dbReference type="Proteomes" id="UP001057580"/>
    </source>
</evidence>
<dbReference type="RefSeq" id="WP_260593431.1">
    <property type="nucleotide sequence ID" value="NZ_CP104003.1"/>
</dbReference>
<reference evidence="3" key="1">
    <citation type="submission" date="2022-09" db="EMBL/GenBank/DDBJ databases">
        <title>Diverse halophilic archaea isolated from saline environments.</title>
        <authorList>
            <person name="Cui H.-L."/>
        </authorList>
    </citation>
    <scope>NUCLEOTIDE SEQUENCE</scope>
    <source>
        <strain evidence="3">ZS-35-S2</strain>
    </source>
</reference>
<feature type="domain" description="HVO-A0261-like N-terminal" evidence="2">
    <location>
        <begin position="17"/>
        <end position="89"/>
    </location>
</feature>
<evidence type="ECO:0000259" key="2">
    <source>
        <dbReference type="Pfam" id="PF25213"/>
    </source>
</evidence>
<dbReference type="GeneID" id="74944779"/>
<dbReference type="SUPFAM" id="SSF46785">
    <property type="entry name" value="Winged helix' DNA-binding domain"/>
    <property type="match status" value="1"/>
</dbReference>
<keyword evidence="4" id="KW-1185">Reference proteome</keyword>